<protein>
    <submittedName>
        <fullName evidence="1">Uncharacterized protein</fullName>
    </submittedName>
</protein>
<organism evidence="1 2">
    <name type="scientific">Irpex rosettiformis</name>
    <dbReference type="NCBI Taxonomy" id="378272"/>
    <lineage>
        <taxon>Eukaryota</taxon>
        <taxon>Fungi</taxon>
        <taxon>Dikarya</taxon>
        <taxon>Basidiomycota</taxon>
        <taxon>Agaricomycotina</taxon>
        <taxon>Agaricomycetes</taxon>
        <taxon>Polyporales</taxon>
        <taxon>Irpicaceae</taxon>
        <taxon>Irpex</taxon>
    </lineage>
</organism>
<accession>A0ACB8U9X1</accession>
<sequence>MSAIPASLSFLASMASNYPPFQKAVQGMAPPTGGFQFPQYSTPAGNPAVTQPPQNNAGTQLPSSAPVSIPQATTTTQSPASSPPTGTHATTSNLCENCHVRPKFVDPSTTKPHPYCSKSCANVAKQKASKLCPVSVSTSVKQECHARPKRVDGTRTHDYCSKSCAQKAASHSGPQSGINPNPHGKICTCQIPGCSKPAHKNTNGSMGRYCGLAHKSLAEKACLYCRKVQKLGDRHFCSSACADEAVKKGPMLLEMSEDHETFKSVEAQFKTSWRHAGRPCPPVRYIYKIVSDKASLDKYNTYRDTVEARGQFKANGRSPGNENRRWHGTKRECQLGDKGHTNFCSSSACSLCCIMKTSFDVHLWGKKTGWGRFGAGIYTSSTSSKASDYSQNTDLNAPLKAIFLNKVIVGRGYKMTQDNTSLTAPPAGFDSVLAEKGARLNHDELVVYCNEAIRPSYLVMYDAH</sequence>
<evidence type="ECO:0000313" key="2">
    <source>
        <dbReference type="Proteomes" id="UP001055072"/>
    </source>
</evidence>
<dbReference type="Proteomes" id="UP001055072">
    <property type="component" value="Unassembled WGS sequence"/>
</dbReference>
<comment type="caution">
    <text evidence="1">The sequence shown here is derived from an EMBL/GenBank/DDBJ whole genome shotgun (WGS) entry which is preliminary data.</text>
</comment>
<gene>
    <name evidence="1" type="ORF">BDY19DRAFT_886832</name>
</gene>
<name>A0ACB8U9X1_9APHY</name>
<dbReference type="EMBL" id="MU274906">
    <property type="protein sequence ID" value="KAI0090989.1"/>
    <property type="molecule type" value="Genomic_DNA"/>
</dbReference>
<reference evidence="1" key="1">
    <citation type="journal article" date="2021" name="Environ. Microbiol.">
        <title>Gene family expansions and transcriptome signatures uncover fungal adaptations to wood decay.</title>
        <authorList>
            <person name="Hage H."/>
            <person name="Miyauchi S."/>
            <person name="Viragh M."/>
            <person name="Drula E."/>
            <person name="Min B."/>
            <person name="Chaduli D."/>
            <person name="Navarro D."/>
            <person name="Favel A."/>
            <person name="Norest M."/>
            <person name="Lesage-Meessen L."/>
            <person name="Balint B."/>
            <person name="Merenyi Z."/>
            <person name="de Eugenio L."/>
            <person name="Morin E."/>
            <person name="Martinez A.T."/>
            <person name="Baldrian P."/>
            <person name="Stursova M."/>
            <person name="Martinez M.J."/>
            <person name="Novotny C."/>
            <person name="Magnuson J.K."/>
            <person name="Spatafora J.W."/>
            <person name="Maurice S."/>
            <person name="Pangilinan J."/>
            <person name="Andreopoulos W."/>
            <person name="LaButti K."/>
            <person name="Hundley H."/>
            <person name="Na H."/>
            <person name="Kuo A."/>
            <person name="Barry K."/>
            <person name="Lipzen A."/>
            <person name="Henrissat B."/>
            <person name="Riley R."/>
            <person name="Ahrendt S."/>
            <person name="Nagy L.G."/>
            <person name="Grigoriev I.V."/>
            <person name="Martin F."/>
            <person name="Rosso M.N."/>
        </authorList>
    </citation>
    <scope>NUCLEOTIDE SEQUENCE</scope>
    <source>
        <strain evidence="1">CBS 384.51</strain>
    </source>
</reference>
<keyword evidence="2" id="KW-1185">Reference proteome</keyword>
<evidence type="ECO:0000313" key="1">
    <source>
        <dbReference type="EMBL" id="KAI0090989.1"/>
    </source>
</evidence>
<proteinExistence type="predicted"/>